<keyword evidence="3" id="KW-0998">Cell outer membrane</keyword>
<name>A0A495WJR6_9RHOO</name>
<dbReference type="PROSITE" id="PS51257">
    <property type="entry name" value="PROKAR_LIPOPROTEIN"/>
    <property type="match status" value="1"/>
</dbReference>
<dbReference type="RefSeq" id="WP_147431290.1">
    <property type="nucleotide sequence ID" value="NZ_RBXP01000011.1"/>
</dbReference>
<evidence type="ECO:0000313" key="8">
    <source>
        <dbReference type="Proteomes" id="UP000270626"/>
    </source>
</evidence>
<dbReference type="PANTHER" id="PTHR30329">
    <property type="entry name" value="STATOR ELEMENT OF FLAGELLAR MOTOR COMPLEX"/>
    <property type="match status" value="1"/>
</dbReference>
<evidence type="ECO:0000256" key="4">
    <source>
        <dbReference type="PROSITE-ProRule" id="PRU00473"/>
    </source>
</evidence>
<dbReference type="OrthoDB" id="9182479at2"/>
<comment type="caution">
    <text evidence="7">The sequence shown here is derived from an EMBL/GenBank/DDBJ whole genome shotgun (WGS) entry which is preliminary data.</text>
</comment>
<dbReference type="PANTHER" id="PTHR30329:SF21">
    <property type="entry name" value="LIPOPROTEIN YIAD-RELATED"/>
    <property type="match status" value="1"/>
</dbReference>
<dbReference type="SUPFAM" id="SSF103088">
    <property type="entry name" value="OmpA-like"/>
    <property type="match status" value="1"/>
</dbReference>
<comment type="subcellular location">
    <subcellularLocation>
        <location evidence="1">Cell outer membrane</location>
    </subcellularLocation>
</comment>
<dbReference type="InterPro" id="IPR050330">
    <property type="entry name" value="Bact_OuterMem_StrucFunc"/>
</dbReference>
<evidence type="ECO:0000313" key="7">
    <source>
        <dbReference type="EMBL" id="RKT60945.1"/>
    </source>
</evidence>
<dbReference type="CDD" id="cd07185">
    <property type="entry name" value="OmpA_C-like"/>
    <property type="match status" value="1"/>
</dbReference>
<evidence type="ECO:0000259" key="6">
    <source>
        <dbReference type="PROSITE" id="PS51123"/>
    </source>
</evidence>
<evidence type="ECO:0000256" key="1">
    <source>
        <dbReference type="ARBA" id="ARBA00004442"/>
    </source>
</evidence>
<dbReference type="Pfam" id="PF00691">
    <property type="entry name" value="OmpA"/>
    <property type="match status" value="1"/>
</dbReference>
<proteinExistence type="predicted"/>
<gene>
    <name evidence="7" type="ORF">DFR40_1095</name>
</gene>
<dbReference type="AlphaFoldDB" id="A0A495WJR6"/>
<keyword evidence="5" id="KW-0732">Signal</keyword>
<dbReference type="InterPro" id="IPR006664">
    <property type="entry name" value="OMP_bac"/>
</dbReference>
<protein>
    <submittedName>
        <fullName evidence="7">Outer membrane protein OmpA-like peptidoglycan-associated protein</fullName>
    </submittedName>
</protein>
<organism evidence="7 8">
    <name type="scientific">Azonexus fungiphilus</name>
    <dbReference type="NCBI Taxonomy" id="146940"/>
    <lineage>
        <taxon>Bacteria</taxon>
        <taxon>Pseudomonadati</taxon>
        <taxon>Pseudomonadota</taxon>
        <taxon>Betaproteobacteria</taxon>
        <taxon>Rhodocyclales</taxon>
        <taxon>Azonexaceae</taxon>
        <taxon>Azonexus</taxon>
    </lineage>
</organism>
<dbReference type="EMBL" id="RBXP01000011">
    <property type="protein sequence ID" value="RKT60945.1"/>
    <property type="molecule type" value="Genomic_DNA"/>
</dbReference>
<keyword evidence="2 4" id="KW-0472">Membrane</keyword>
<sequence length="170" mass="17704">MLRTRYGILLIALALGGCAGGQVFDGAASAPAAETPAKATKAAAVPAPPMADEKAIIAAVDVANSVFFQPSASAVDADGRRLLLEHAARLKANPDLVVTLLGHTDNLGSPSYNLAIAEQRVNAVHAILRSQGVPQTQIRRQAVGSEAVPLACKSAQCRKVMRRVQLVYGE</sequence>
<dbReference type="Proteomes" id="UP000270626">
    <property type="component" value="Unassembled WGS sequence"/>
</dbReference>
<evidence type="ECO:0000256" key="2">
    <source>
        <dbReference type="ARBA" id="ARBA00023136"/>
    </source>
</evidence>
<keyword evidence="8" id="KW-1185">Reference proteome</keyword>
<dbReference type="Gene3D" id="3.30.1330.60">
    <property type="entry name" value="OmpA-like domain"/>
    <property type="match status" value="1"/>
</dbReference>
<feature type="chain" id="PRO_5019717577" evidence="5">
    <location>
        <begin position="20"/>
        <end position="170"/>
    </location>
</feature>
<dbReference type="InterPro" id="IPR006665">
    <property type="entry name" value="OmpA-like"/>
</dbReference>
<dbReference type="InterPro" id="IPR036737">
    <property type="entry name" value="OmpA-like_sf"/>
</dbReference>
<dbReference type="GO" id="GO:0009279">
    <property type="term" value="C:cell outer membrane"/>
    <property type="evidence" value="ECO:0007669"/>
    <property type="project" value="UniProtKB-SubCell"/>
</dbReference>
<reference evidence="7 8" key="1">
    <citation type="submission" date="2018-10" db="EMBL/GenBank/DDBJ databases">
        <title>Genomic Encyclopedia of Type Strains, Phase IV (KMG-IV): sequencing the most valuable type-strain genomes for metagenomic binning, comparative biology and taxonomic classification.</title>
        <authorList>
            <person name="Goeker M."/>
        </authorList>
    </citation>
    <scope>NUCLEOTIDE SEQUENCE [LARGE SCALE GENOMIC DNA]</scope>
    <source>
        <strain evidence="7 8">DSM 23841</strain>
    </source>
</reference>
<evidence type="ECO:0000256" key="5">
    <source>
        <dbReference type="SAM" id="SignalP"/>
    </source>
</evidence>
<feature type="signal peptide" evidence="5">
    <location>
        <begin position="1"/>
        <end position="19"/>
    </location>
</feature>
<feature type="domain" description="OmpA-like" evidence="6">
    <location>
        <begin position="55"/>
        <end position="170"/>
    </location>
</feature>
<dbReference type="PRINTS" id="PR01021">
    <property type="entry name" value="OMPADOMAIN"/>
</dbReference>
<dbReference type="PROSITE" id="PS51123">
    <property type="entry name" value="OMPA_2"/>
    <property type="match status" value="1"/>
</dbReference>
<evidence type="ECO:0000256" key="3">
    <source>
        <dbReference type="ARBA" id="ARBA00023237"/>
    </source>
</evidence>
<accession>A0A495WJR6</accession>